<reference evidence="2" key="2">
    <citation type="submission" date="2020-11" db="EMBL/GenBank/DDBJ databases">
        <authorList>
            <person name="McCartney M.A."/>
            <person name="Auch B."/>
            <person name="Kono T."/>
            <person name="Mallez S."/>
            <person name="Becker A."/>
            <person name="Gohl D.M."/>
            <person name="Silverstein K.A.T."/>
            <person name="Koren S."/>
            <person name="Bechman K.B."/>
            <person name="Herman A."/>
            <person name="Abrahante J.E."/>
            <person name="Garbe J."/>
        </authorList>
    </citation>
    <scope>NUCLEOTIDE SEQUENCE</scope>
    <source>
        <strain evidence="2">Duluth1</strain>
        <tissue evidence="2">Whole animal</tissue>
    </source>
</reference>
<dbReference type="Proteomes" id="UP000828390">
    <property type="component" value="Unassembled WGS sequence"/>
</dbReference>
<evidence type="ECO:0000256" key="1">
    <source>
        <dbReference type="SAM" id="Coils"/>
    </source>
</evidence>
<gene>
    <name evidence="2" type="ORF">DPMN_063176</name>
</gene>
<organism evidence="2 3">
    <name type="scientific">Dreissena polymorpha</name>
    <name type="common">Zebra mussel</name>
    <name type="synonym">Mytilus polymorpha</name>
    <dbReference type="NCBI Taxonomy" id="45954"/>
    <lineage>
        <taxon>Eukaryota</taxon>
        <taxon>Metazoa</taxon>
        <taxon>Spiralia</taxon>
        <taxon>Lophotrochozoa</taxon>
        <taxon>Mollusca</taxon>
        <taxon>Bivalvia</taxon>
        <taxon>Autobranchia</taxon>
        <taxon>Heteroconchia</taxon>
        <taxon>Euheterodonta</taxon>
        <taxon>Imparidentia</taxon>
        <taxon>Neoheterodontei</taxon>
        <taxon>Myida</taxon>
        <taxon>Dreissenoidea</taxon>
        <taxon>Dreissenidae</taxon>
        <taxon>Dreissena</taxon>
    </lineage>
</organism>
<dbReference type="EMBL" id="JAIWYP010000013">
    <property type="protein sequence ID" value="KAH3720279.1"/>
    <property type="molecule type" value="Genomic_DNA"/>
</dbReference>
<keyword evidence="1" id="KW-0175">Coiled coil</keyword>
<name>A0A9D4CAV6_DREPO</name>
<keyword evidence="3" id="KW-1185">Reference proteome</keyword>
<feature type="coiled-coil region" evidence="1">
    <location>
        <begin position="45"/>
        <end position="72"/>
    </location>
</feature>
<accession>A0A9D4CAV6</accession>
<sequence>MLPSRKLKRLANRLGTVVLLIWTVSLTLNHWSKKDETDKNLVKEMEIKDRHLAKTQENLNRLKQSNDEERLIQRDIAGRAKFGNDKLEAPPKRIIEHNKDSAKVKNVNIQRNNDMKDTLLERRVNVNVTRNIDADKHDHPGGKKKDKEEDVAQIVAPVPRRVGAEQKDGPGQYTCKIL</sequence>
<protein>
    <submittedName>
        <fullName evidence="2">Uncharacterized protein</fullName>
    </submittedName>
</protein>
<evidence type="ECO:0000313" key="2">
    <source>
        <dbReference type="EMBL" id="KAH3720279.1"/>
    </source>
</evidence>
<reference evidence="2" key="1">
    <citation type="journal article" date="2019" name="bioRxiv">
        <title>The Genome of the Zebra Mussel, Dreissena polymorpha: A Resource for Invasive Species Research.</title>
        <authorList>
            <person name="McCartney M.A."/>
            <person name="Auch B."/>
            <person name="Kono T."/>
            <person name="Mallez S."/>
            <person name="Zhang Y."/>
            <person name="Obille A."/>
            <person name="Becker A."/>
            <person name="Abrahante J.E."/>
            <person name="Garbe J."/>
            <person name="Badalamenti J.P."/>
            <person name="Herman A."/>
            <person name="Mangelson H."/>
            <person name="Liachko I."/>
            <person name="Sullivan S."/>
            <person name="Sone E.D."/>
            <person name="Koren S."/>
            <person name="Silverstein K.A.T."/>
            <person name="Beckman K.B."/>
            <person name="Gohl D.M."/>
        </authorList>
    </citation>
    <scope>NUCLEOTIDE SEQUENCE</scope>
    <source>
        <strain evidence="2">Duluth1</strain>
        <tissue evidence="2">Whole animal</tissue>
    </source>
</reference>
<proteinExistence type="predicted"/>
<dbReference type="AlphaFoldDB" id="A0A9D4CAV6"/>
<comment type="caution">
    <text evidence="2">The sequence shown here is derived from an EMBL/GenBank/DDBJ whole genome shotgun (WGS) entry which is preliminary data.</text>
</comment>
<evidence type="ECO:0000313" key="3">
    <source>
        <dbReference type="Proteomes" id="UP000828390"/>
    </source>
</evidence>